<proteinExistence type="predicted"/>
<dbReference type="PANTHER" id="PTHR34512:SF30">
    <property type="entry name" value="OUTER MEMBRANE PROTEIN ASSEMBLY FACTOR BAMB"/>
    <property type="match status" value="1"/>
</dbReference>
<feature type="domain" description="Pyrrolo-quinoline quinone repeat" evidence="2">
    <location>
        <begin position="129"/>
        <end position="363"/>
    </location>
</feature>
<protein>
    <submittedName>
        <fullName evidence="3">Pyrrolo-quinoline quinone</fullName>
    </submittedName>
</protein>
<organism evidence="3 4">
    <name type="scientific">Neogemmobacter tilapiae</name>
    <dbReference type="NCBI Taxonomy" id="875041"/>
    <lineage>
        <taxon>Bacteria</taxon>
        <taxon>Pseudomonadati</taxon>
        <taxon>Pseudomonadota</taxon>
        <taxon>Alphaproteobacteria</taxon>
        <taxon>Rhodobacterales</taxon>
        <taxon>Paracoccaceae</taxon>
        <taxon>Neogemmobacter</taxon>
    </lineage>
</organism>
<keyword evidence="1" id="KW-0732">Signal</keyword>
<dbReference type="InterPro" id="IPR015943">
    <property type="entry name" value="WD40/YVTN_repeat-like_dom_sf"/>
</dbReference>
<name>A0A918TVE5_9RHOB</name>
<dbReference type="Gene3D" id="2.130.10.10">
    <property type="entry name" value="YVTN repeat-like/Quinoprotein amine dehydrogenase"/>
    <property type="match status" value="1"/>
</dbReference>
<dbReference type="PANTHER" id="PTHR34512">
    <property type="entry name" value="CELL SURFACE PROTEIN"/>
    <property type="match status" value="1"/>
</dbReference>
<dbReference type="SMART" id="SM00564">
    <property type="entry name" value="PQQ"/>
    <property type="match status" value="7"/>
</dbReference>
<feature type="signal peptide" evidence="1">
    <location>
        <begin position="1"/>
        <end position="18"/>
    </location>
</feature>
<sequence length="446" mass="45474">MKALSVSLIALLALGACAEKEVILPGDRFDVRADLAASIPTEADPRPTDTTGQIANQAAPISLPGQVANADWTHRAGGVRHVSPHGALSAAPQRVFSVNIGQGNSRRNRISAAPVVAGGKVFTLDATATLAATSTSGQSLWQVDLTPASDRASETSGGGLAFGAGKIFAATGYGEIIALDPASGAILWRQNLDATVAGAPSVEGNTVYVVSRDSYGWAIDTETGRVKWTLSSTAGAAGMVGSSSPAITDTTVLLPTDSGELVAALKGSGVQIWKTTIAGNRRGRAYAGIPDVTGDPVVMGDVTYAGNASGKTYALSTASGEVLWQADEGALGPVLPVGGSLFLVNDEAKLVRLDAATGSTIWSVEMPYFVKEKVKKRKAITAHYGPVLAGGRIVVASGDGLLRMFSPVDGSLVATAEIPGGATSQPALAQGMLFVLGGNGQLHAFR</sequence>
<reference evidence="3" key="1">
    <citation type="journal article" date="2014" name="Int. J. Syst. Evol. Microbiol.">
        <title>Complete genome sequence of Corynebacterium casei LMG S-19264T (=DSM 44701T), isolated from a smear-ripened cheese.</title>
        <authorList>
            <consortium name="US DOE Joint Genome Institute (JGI-PGF)"/>
            <person name="Walter F."/>
            <person name="Albersmeier A."/>
            <person name="Kalinowski J."/>
            <person name="Ruckert C."/>
        </authorList>
    </citation>
    <scope>NUCLEOTIDE SEQUENCE</scope>
    <source>
        <strain evidence="3">KCTC 23310</strain>
    </source>
</reference>
<accession>A0A918TVE5</accession>
<feature type="chain" id="PRO_5037041896" evidence="1">
    <location>
        <begin position="19"/>
        <end position="446"/>
    </location>
</feature>
<dbReference type="AlphaFoldDB" id="A0A918TVE5"/>
<reference evidence="3" key="2">
    <citation type="submission" date="2020-09" db="EMBL/GenBank/DDBJ databases">
        <authorList>
            <person name="Sun Q."/>
            <person name="Kim S."/>
        </authorList>
    </citation>
    <scope>NUCLEOTIDE SEQUENCE</scope>
    <source>
        <strain evidence="3">KCTC 23310</strain>
    </source>
</reference>
<dbReference type="InterPro" id="IPR011047">
    <property type="entry name" value="Quinoprotein_ADH-like_sf"/>
</dbReference>
<dbReference type="PROSITE" id="PS51257">
    <property type="entry name" value="PROKAR_LIPOPROTEIN"/>
    <property type="match status" value="1"/>
</dbReference>
<dbReference type="RefSeq" id="WP_189411765.1">
    <property type="nucleotide sequence ID" value="NZ_BMYJ01000006.1"/>
</dbReference>
<dbReference type="Proteomes" id="UP000638981">
    <property type="component" value="Unassembled WGS sequence"/>
</dbReference>
<evidence type="ECO:0000313" key="3">
    <source>
        <dbReference type="EMBL" id="GHC58355.1"/>
    </source>
</evidence>
<dbReference type="Pfam" id="PF13360">
    <property type="entry name" value="PQQ_2"/>
    <property type="match status" value="2"/>
</dbReference>
<comment type="caution">
    <text evidence="3">The sequence shown here is derived from an EMBL/GenBank/DDBJ whole genome shotgun (WGS) entry which is preliminary data.</text>
</comment>
<dbReference type="SUPFAM" id="SSF50998">
    <property type="entry name" value="Quinoprotein alcohol dehydrogenase-like"/>
    <property type="match status" value="1"/>
</dbReference>
<dbReference type="InterPro" id="IPR018391">
    <property type="entry name" value="PQQ_b-propeller_rpt"/>
</dbReference>
<dbReference type="InterPro" id="IPR002372">
    <property type="entry name" value="PQQ_rpt_dom"/>
</dbReference>
<dbReference type="EMBL" id="BMYJ01000006">
    <property type="protein sequence ID" value="GHC58355.1"/>
    <property type="molecule type" value="Genomic_DNA"/>
</dbReference>
<feature type="domain" description="Pyrrolo-quinoline quinone repeat" evidence="2">
    <location>
        <begin position="382"/>
        <end position="445"/>
    </location>
</feature>
<gene>
    <name evidence="3" type="ORF">GCM10007315_22500</name>
</gene>
<evidence type="ECO:0000256" key="1">
    <source>
        <dbReference type="SAM" id="SignalP"/>
    </source>
</evidence>
<evidence type="ECO:0000313" key="4">
    <source>
        <dbReference type="Proteomes" id="UP000638981"/>
    </source>
</evidence>
<evidence type="ECO:0000259" key="2">
    <source>
        <dbReference type="Pfam" id="PF13360"/>
    </source>
</evidence>
<keyword evidence="4" id="KW-1185">Reference proteome</keyword>